<sequence length="118" mass="13530">MLKRPKEVVVARGQVRAVRWVQTELQNFLGSLLRDVRARVIMQQAKVVELRVLPADLVGQSLQLSALDLGSNCRVVQQQFETVDPMNSPPLAQHDLLLMDFTFHERIRHFIESAPRTM</sequence>
<dbReference type="Proteomes" id="UP001303046">
    <property type="component" value="Unassembled WGS sequence"/>
</dbReference>
<evidence type="ECO:0000313" key="2">
    <source>
        <dbReference type="Proteomes" id="UP001303046"/>
    </source>
</evidence>
<proteinExistence type="predicted"/>
<keyword evidence="2" id="KW-1185">Reference proteome</keyword>
<gene>
    <name evidence="1" type="primary">Necator_chrI.g3351</name>
    <name evidence="1" type="ORF">RB195_007222</name>
</gene>
<evidence type="ECO:0000313" key="1">
    <source>
        <dbReference type="EMBL" id="KAK6730622.1"/>
    </source>
</evidence>
<reference evidence="1 2" key="1">
    <citation type="submission" date="2023-08" db="EMBL/GenBank/DDBJ databases">
        <title>A Necator americanus chromosomal reference genome.</title>
        <authorList>
            <person name="Ilik V."/>
            <person name="Petrzelkova K.J."/>
            <person name="Pardy F."/>
            <person name="Fuh T."/>
            <person name="Niatou-Singa F.S."/>
            <person name="Gouil Q."/>
            <person name="Baker L."/>
            <person name="Ritchie M.E."/>
            <person name="Jex A.R."/>
            <person name="Gazzola D."/>
            <person name="Li H."/>
            <person name="Toshio Fujiwara R."/>
            <person name="Zhan B."/>
            <person name="Aroian R.V."/>
            <person name="Pafco B."/>
            <person name="Schwarz E.M."/>
        </authorList>
    </citation>
    <scope>NUCLEOTIDE SEQUENCE [LARGE SCALE GENOMIC DNA]</scope>
    <source>
        <strain evidence="1 2">Aroian</strain>
        <tissue evidence="1">Whole animal</tissue>
    </source>
</reference>
<comment type="caution">
    <text evidence="1">The sequence shown here is derived from an EMBL/GenBank/DDBJ whole genome shotgun (WGS) entry which is preliminary data.</text>
</comment>
<protein>
    <submittedName>
        <fullName evidence="1">Uncharacterized protein</fullName>
    </submittedName>
</protein>
<dbReference type="EMBL" id="JAVFWL010000001">
    <property type="protein sequence ID" value="KAK6730622.1"/>
    <property type="molecule type" value="Genomic_DNA"/>
</dbReference>
<accession>A0ABR1BW81</accession>
<organism evidence="1 2">
    <name type="scientific">Necator americanus</name>
    <name type="common">Human hookworm</name>
    <dbReference type="NCBI Taxonomy" id="51031"/>
    <lineage>
        <taxon>Eukaryota</taxon>
        <taxon>Metazoa</taxon>
        <taxon>Ecdysozoa</taxon>
        <taxon>Nematoda</taxon>
        <taxon>Chromadorea</taxon>
        <taxon>Rhabditida</taxon>
        <taxon>Rhabditina</taxon>
        <taxon>Rhabditomorpha</taxon>
        <taxon>Strongyloidea</taxon>
        <taxon>Ancylostomatidae</taxon>
        <taxon>Bunostominae</taxon>
        <taxon>Necator</taxon>
    </lineage>
</organism>
<name>A0ABR1BW81_NECAM</name>